<reference evidence="2 3" key="2">
    <citation type="submission" date="2018-06" db="EMBL/GenBank/DDBJ databases">
        <title>Metagenomic assembly of (sub)arctic Cyanobacteria and their associated microbiome from non-axenic cultures.</title>
        <authorList>
            <person name="Baurain D."/>
        </authorList>
    </citation>
    <scope>NUCLEOTIDE SEQUENCE [LARGE SCALE GENOMIC DNA]</scope>
    <source>
        <strain evidence="2">ULC027bin1</strain>
    </source>
</reference>
<evidence type="ECO:0000313" key="3">
    <source>
        <dbReference type="Proteomes" id="UP000249794"/>
    </source>
</evidence>
<organism evidence="2 3">
    <name type="scientific">Phormidesmis priestleyi</name>
    <dbReference type="NCBI Taxonomy" id="268141"/>
    <lineage>
        <taxon>Bacteria</taxon>
        <taxon>Bacillati</taxon>
        <taxon>Cyanobacteriota</taxon>
        <taxon>Cyanophyceae</taxon>
        <taxon>Leptolyngbyales</taxon>
        <taxon>Leptolyngbyaceae</taxon>
        <taxon>Phormidesmis</taxon>
    </lineage>
</organism>
<protein>
    <recommendedName>
        <fullName evidence="4">Lipoprotein</fullName>
    </recommendedName>
</protein>
<keyword evidence="1" id="KW-0472">Membrane</keyword>
<feature type="transmembrane region" description="Helical" evidence="1">
    <location>
        <begin position="34"/>
        <end position="57"/>
    </location>
</feature>
<reference evidence="3" key="1">
    <citation type="submission" date="2018-04" db="EMBL/GenBank/DDBJ databases">
        <authorList>
            <person name="Cornet L."/>
        </authorList>
    </citation>
    <scope>NUCLEOTIDE SEQUENCE [LARGE SCALE GENOMIC DNA]</scope>
</reference>
<dbReference type="PROSITE" id="PS51257">
    <property type="entry name" value="PROKAR_LIPOPROTEIN"/>
    <property type="match status" value="1"/>
</dbReference>
<evidence type="ECO:0008006" key="4">
    <source>
        <dbReference type="Google" id="ProtNLM"/>
    </source>
</evidence>
<dbReference type="AlphaFoldDB" id="A0A2W4YFT4"/>
<proteinExistence type="predicted"/>
<dbReference type="Proteomes" id="UP000249794">
    <property type="component" value="Unassembled WGS sequence"/>
</dbReference>
<accession>A0A2W4YFT4</accession>
<keyword evidence="1" id="KW-1133">Transmembrane helix</keyword>
<keyword evidence="1" id="KW-0812">Transmembrane</keyword>
<sequence>MTPKSGALLGIACLTAIAAVGCMFELSSGDPDWGTAPTAIILALSIPSGILAFIAAVKDARANMQ</sequence>
<dbReference type="EMBL" id="QBMP01000324">
    <property type="protein sequence ID" value="PZO46141.1"/>
    <property type="molecule type" value="Genomic_DNA"/>
</dbReference>
<evidence type="ECO:0000256" key="1">
    <source>
        <dbReference type="SAM" id="Phobius"/>
    </source>
</evidence>
<comment type="caution">
    <text evidence="2">The sequence shown here is derived from an EMBL/GenBank/DDBJ whole genome shotgun (WGS) entry which is preliminary data.</text>
</comment>
<evidence type="ECO:0000313" key="2">
    <source>
        <dbReference type="EMBL" id="PZO46141.1"/>
    </source>
</evidence>
<name>A0A2W4YFT4_9CYAN</name>
<gene>
    <name evidence="2" type="ORF">DCF15_20725</name>
</gene>